<organism evidence="2 3">
    <name type="scientific">Rhodamnia argentea</name>
    <dbReference type="NCBI Taxonomy" id="178133"/>
    <lineage>
        <taxon>Eukaryota</taxon>
        <taxon>Viridiplantae</taxon>
        <taxon>Streptophyta</taxon>
        <taxon>Embryophyta</taxon>
        <taxon>Tracheophyta</taxon>
        <taxon>Spermatophyta</taxon>
        <taxon>Magnoliopsida</taxon>
        <taxon>eudicotyledons</taxon>
        <taxon>Gunneridae</taxon>
        <taxon>Pentapetalae</taxon>
        <taxon>rosids</taxon>
        <taxon>malvids</taxon>
        <taxon>Myrtales</taxon>
        <taxon>Myrtaceae</taxon>
        <taxon>Myrtoideae</taxon>
        <taxon>Myrteae</taxon>
        <taxon>Australasian group</taxon>
        <taxon>Rhodamnia</taxon>
    </lineage>
</organism>
<sequence length="134" mass="14852">MRKIHKLPPAFSNKPRHKTKQKDLEEPLGEKRMATIAAETMLRCVFDGSLLVNDVEIERRPYHRHCSCALHKLKGSRSTACPNHNNISFPWKELSTTCSLSTAASKFSCRPCFVSGSSVSSSTAAESKLACSSR</sequence>
<dbReference type="Proteomes" id="UP000827889">
    <property type="component" value="Chromosome 4"/>
</dbReference>
<proteinExistence type="predicted"/>
<feature type="region of interest" description="Disordered" evidence="1">
    <location>
        <begin position="1"/>
        <end position="28"/>
    </location>
</feature>
<evidence type="ECO:0000313" key="2">
    <source>
        <dbReference type="Proteomes" id="UP000827889"/>
    </source>
</evidence>
<accession>A0ABM3HBR7</accession>
<evidence type="ECO:0000256" key="1">
    <source>
        <dbReference type="SAM" id="MobiDB-lite"/>
    </source>
</evidence>
<name>A0ABM3HBR7_9MYRT</name>
<gene>
    <name evidence="3" type="primary">LOC125314842</name>
</gene>
<reference evidence="3" key="1">
    <citation type="submission" date="2025-08" db="UniProtKB">
        <authorList>
            <consortium name="RefSeq"/>
        </authorList>
    </citation>
    <scope>IDENTIFICATION</scope>
    <source>
        <tissue evidence="3">Leaf</tissue>
    </source>
</reference>
<keyword evidence="2" id="KW-1185">Reference proteome</keyword>
<dbReference type="PANTHER" id="PTHR35121:SF4">
    <property type="entry name" value="SWIM-TYPE DOMAIN-CONTAINING PROTEIN"/>
    <property type="match status" value="1"/>
</dbReference>
<dbReference type="PANTHER" id="PTHR35121">
    <property type="entry name" value="HOMEODOMAIN PROTEIN 8, PUTATIVE-RELATED"/>
    <property type="match status" value="1"/>
</dbReference>
<protein>
    <submittedName>
        <fullName evidence="3">Uncharacterized protein LOC125314842</fullName>
    </submittedName>
</protein>
<dbReference type="RefSeq" id="XP_048134034.1">
    <property type="nucleotide sequence ID" value="XM_048278077.1"/>
</dbReference>
<evidence type="ECO:0000313" key="3">
    <source>
        <dbReference type="RefSeq" id="XP_048134034.1"/>
    </source>
</evidence>
<dbReference type="GeneID" id="125314842"/>